<feature type="compositionally biased region" description="Basic and acidic residues" evidence="1">
    <location>
        <begin position="596"/>
        <end position="605"/>
    </location>
</feature>
<feature type="compositionally biased region" description="Basic and acidic residues" evidence="1">
    <location>
        <begin position="552"/>
        <end position="562"/>
    </location>
</feature>
<feature type="compositionally biased region" description="Polar residues" evidence="1">
    <location>
        <begin position="478"/>
        <end position="489"/>
    </location>
</feature>
<organism evidence="2 3">
    <name type="scientific">Smittium angustum</name>
    <dbReference type="NCBI Taxonomy" id="133377"/>
    <lineage>
        <taxon>Eukaryota</taxon>
        <taxon>Fungi</taxon>
        <taxon>Fungi incertae sedis</taxon>
        <taxon>Zoopagomycota</taxon>
        <taxon>Kickxellomycotina</taxon>
        <taxon>Harpellomycetes</taxon>
        <taxon>Harpellales</taxon>
        <taxon>Legeriomycetaceae</taxon>
        <taxon>Smittium</taxon>
    </lineage>
</organism>
<name>A0A2U1J5A3_SMIAN</name>
<feature type="compositionally biased region" description="Polar residues" evidence="1">
    <location>
        <begin position="1146"/>
        <end position="1157"/>
    </location>
</feature>
<gene>
    <name evidence="2" type="ORF">BB558_003721</name>
</gene>
<sequence>MALFTWQQIVDSGHNSSRAEYTHPPVQTNTTVHTHYSCFSLHCPLNTSRNVNGELVGECSKDETTTIITGLLSDTAYKVQIHALLEADKGVQLSTVLLIKTNNENSYDQPPDSTESRNANDDKSDSINNNASSKNEKSKDFQNASEYENPTQVWEFESPPNSPNNKNVETDDKILKDQSNPSPLNKNEKTNIFTDIISRIVGLRSKKPLIQNTNHIETFAETQTKKTDLSNISTCASISEEPENIVESDSIAHNPVFDSSYNPDQLPSTKIPIQNDENPLGLTTSTINDTSAILDGLLPPNEFGLLNTSNPDFKKDNSSQSTLFHEPSVSRINKKNLKSSSDLYKNQYESLKDFEVPENHRTQYEVLKNLVLPDDDKATIKDFTTAQPSEKSKHTNKAHKNNKNPTQNETNQKLSTKSISSSKRIPIEESVDKTNKKYSLLVRHDSYNHKKNNPDALTFNKEEQETTKNKNEPICTGVKSTESTKTPLNRSHILKNYSSKESSSIVTNEPKRNIIGVSTGNQQDDTRRIGGTVFKQNIKNHDNSRIINNNQNRERNSYGEKNKTHKNQIHVHTESKHLKKPLKNSHFIPENPQAKDQAHNQDRAYKNGSTKDISSGFHSKLDKRLFNNEDFSTTKNQVENKNYNNTSELVHKKPVTKAKPFNWFEKHDGNAKSPTSSYNQIKGSANDDIHKYSTNLENKEILNNFPNFLPEVLESTSAYVKCQEPSIQRDVWSYEAKINEPTCNIKPGDTPKDSDLQQHALDTIARTKRSKSLWDTPGTKIISNQNFSESPRLSLSNVSSTKTAIEMDQHNESKVSSSFEINVNGSTSDIMNATSPAQNTSSDSINRDSSNIKYSNYNIFETMPSFVNRTTANRSLTDLETLDSTHKNGLGYDILSPQVLSQQSNRNIWNQPLFQNSSRSTEIPSAFTYPSVHQNRIPMSKHDYGYGTPADKPYAPKNLTANQILARNSMNGYLDTNEPIYPHYQTQLTNTTIDSTPRDRLFGQGAQSSANHQLGIIGWKRTDDNRSYTLGNAQPNQNKMHSGYNQLSGNSTNSNDSYRFARDGFGFNVSPNQSSAFMNRQLYNVYGNEVPMRDGELLSNLKIGNSMWNGQPTQQNFLNLQRPSIPIVRSSTMPEQPRVSPIGYKTRTTPNGNASTSDTKDKN</sequence>
<feature type="compositionally biased region" description="Polar residues" evidence="1">
    <location>
        <begin position="496"/>
        <end position="507"/>
    </location>
</feature>
<keyword evidence="3" id="KW-1185">Reference proteome</keyword>
<protein>
    <submittedName>
        <fullName evidence="2">Uncharacterized protein</fullName>
    </submittedName>
</protein>
<dbReference type="EMBL" id="MBFU01000350">
    <property type="protein sequence ID" value="PWA00225.1"/>
    <property type="molecule type" value="Genomic_DNA"/>
</dbReference>
<feature type="compositionally biased region" description="Polar residues" evidence="1">
    <location>
        <begin position="827"/>
        <end position="840"/>
    </location>
</feature>
<feature type="region of interest" description="Disordered" evidence="1">
    <location>
        <begin position="385"/>
        <end position="430"/>
    </location>
</feature>
<feature type="compositionally biased region" description="Polar residues" evidence="1">
    <location>
        <begin position="141"/>
        <end position="152"/>
    </location>
</feature>
<feature type="region of interest" description="Disordered" evidence="1">
    <location>
        <begin position="103"/>
        <end position="188"/>
    </location>
</feature>
<feature type="compositionally biased region" description="Polar residues" evidence="1">
    <location>
        <begin position="405"/>
        <end position="423"/>
    </location>
</feature>
<feature type="region of interest" description="Disordered" evidence="1">
    <location>
        <begin position="549"/>
        <end position="568"/>
    </location>
</feature>
<feature type="region of interest" description="Disordered" evidence="1">
    <location>
        <begin position="1128"/>
        <end position="1163"/>
    </location>
</feature>
<accession>A0A2U1J5A3</accession>
<dbReference type="AlphaFoldDB" id="A0A2U1J5A3"/>
<feature type="region of interest" description="Disordered" evidence="1">
    <location>
        <begin position="827"/>
        <end position="848"/>
    </location>
</feature>
<evidence type="ECO:0000313" key="3">
    <source>
        <dbReference type="Proteomes" id="UP000245591"/>
    </source>
</evidence>
<feature type="compositionally biased region" description="Polar residues" evidence="1">
    <location>
        <begin position="103"/>
        <end position="113"/>
    </location>
</feature>
<feature type="region of interest" description="Disordered" evidence="1">
    <location>
        <begin position="442"/>
        <end position="527"/>
    </location>
</feature>
<feature type="compositionally biased region" description="Basic and acidic residues" evidence="1">
    <location>
        <begin position="460"/>
        <end position="471"/>
    </location>
</feature>
<reference evidence="2 3" key="1">
    <citation type="journal article" date="2018" name="MBio">
        <title>Comparative Genomics Reveals the Core Gene Toolbox for the Fungus-Insect Symbiosis.</title>
        <authorList>
            <person name="Wang Y."/>
            <person name="Stata M."/>
            <person name="Wang W."/>
            <person name="Stajich J.E."/>
            <person name="White M.M."/>
            <person name="Moncalvo J.M."/>
        </authorList>
    </citation>
    <scope>NUCLEOTIDE SEQUENCE [LARGE SCALE GENOMIC DNA]</scope>
    <source>
        <strain evidence="2 3">AUS-126-30</strain>
    </source>
</reference>
<evidence type="ECO:0000313" key="2">
    <source>
        <dbReference type="EMBL" id="PWA00225.1"/>
    </source>
</evidence>
<proteinExistence type="predicted"/>
<feature type="compositionally biased region" description="Polar residues" evidence="1">
    <location>
        <begin position="607"/>
        <end position="616"/>
    </location>
</feature>
<feature type="compositionally biased region" description="Basic and acidic residues" evidence="1">
    <location>
        <begin position="114"/>
        <end position="125"/>
    </location>
</feature>
<dbReference type="Proteomes" id="UP000245591">
    <property type="component" value="Unassembled WGS sequence"/>
</dbReference>
<evidence type="ECO:0000256" key="1">
    <source>
        <dbReference type="SAM" id="MobiDB-lite"/>
    </source>
</evidence>
<feature type="compositionally biased region" description="Polar residues" evidence="1">
    <location>
        <begin position="177"/>
        <end position="188"/>
    </location>
</feature>
<feature type="region of interest" description="Disordered" evidence="1">
    <location>
        <begin position="308"/>
        <end position="328"/>
    </location>
</feature>
<comment type="caution">
    <text evidence="2">The sequence shown here is derived from an EMBL/GenBank/DDBJ whole genome shotgun (WGS) entry which is preliminary data.</text>
</comment>
<feature type="region of interest" description="Disordered" evidence="1">
    <location>
        <begin position="587"/>
        <end position="616"/>
    </location>
</feature>